<organism evidence="16">
    <name type="scientific">Lygus hesperus</name>
    <name type="common">Western plant bug</name>
    <dbReference type="NCBI Taxonomy" id="30085"/>
    <lineage>
        <taxon>Eukaryota</taxon>
        <taxon>Metazoa</taxon>
        <taxon>Ecdysozoa</taxon>
        <taxon>Arthropoda</taxon>
        <taxon>Hexapoda</taxon>
        <taxon>Insecta</taxon>
        <taxon>Pterygota</taxon>
        <taxon>Neoptera</taxon>
        <taxon>Paraneoptera</taxon>
        <taxon>Hemiptera</taxon>
        <taxon>Heteroptera</taxon>
        <taxon>Panheteroptera</taxon>
        <taxon>Cimicomorpha</taxon>
        <taxon>Miridae</taxon>
        <taxon>Mirini</taxon>
        <taxon>Lygus</taxon>
    </lineage>
</organism>
<dbReference type="PRINTS" id="PR00385">
    <property type="entry name" value="P450"/>
</dbReference>
<evidence type="ECO:0000313" key="15">
    <source>
        <dbReference type="EMBL" id="JAG24586.1"/>
    </source>
</evidence>
<dbReference type="PANTHER" id="PTHR24292">
    <property type="entry name" value="CYTOCHROME P450"/>
    <property type="match status" value="1"/>
</dbReference>
<dbReference type="GO" id="GO:0005506">
    <property type="term" value="F:iron ion binding"/>
    <property type="evidence" value="ECO:0007669"/>
    <property type="project" value="InterPro"/>
</dbReference>
<reference evidence="16" key="2">
    <citation type="submission" date="2014-07" db="EMBL/GenBank/DDBJ databases">
        <authorList>
            <person name="Hull J."/>
        </authorList>
    </citation>
    <scope>NUCLEOTIDE SEQUENCE</scope>
</reference>
<dbReference type="InterPro" id="IPR017972">
    <property type="entry name" value="Cyt_P450_CS"/>
</dbReference>
<keyword evidence="10 13" id="KW-0408">Iron</keyword>
<dbReference type="CDD" id="cd11056">
    <property type="entry name" value="CYP6-like"/>
    <property type="match status" value="1"/>
</dbReference>
<gene>
    <name evidence="16" type="primary">CYP6J1_3</name>
    <name evidence="15" type="synonym">CYP6J1_2</name>
    <name evidence="15" type="ORF">CM83_36819</name>
    <name evidence="16" type="ORF">CM83_36821</name>
</gene>
<keyword evidence="6 13" id="KW-0479">Metal-binding</keyword>
<comment type="similarity">
    <text evidence="4 14">Belongs to the cytochrome P450 family.</text>
</comment>
<dbReference type="SUPFAM" id="SSF48264">
    <property type="entry name" value="Cytochrome P450"/>
    <property type="match status" value="1"/>
</dbReference>
<protein>
    <submittedName>
        <fullName evidence="16">Cytochrome P450 6j1</fullName>
    </submittedName>
</protein>
<evidence type="ECO:0000313" key="16">
    <source>
        <dbReference type="EMBL" id="JAG24587.1"/>
    </source>
</evidence>
<evidence type="ECO:0000256" key="6">
    <source>
        <dbReference type="ARBA" id="ARBA00022723"/>
    </source>
</evidence>
<evidence type="ECO:0000256" key="11">
    <source>
        <dbReference type="ARBA" id="ARBA00023033"/>
    </source>
</evidence>
<evidence type="ECO:0000256" key="13">
    <source>
        <dbReference type="PIRSR" id="PIRSR602401-1"/>
    </source>
</evidence>
<dbReference type="InterPro" id="IPR036396">
    <property type="entry name" value="Cyt_P450_sf"/>
</dbReference>
<name>A0A0A9XUV0_LYGHE</name>
<dbReference type="PANTHER" id="PTHR24292:SF54">
    <property type="entry name" value="CYP9F3-RELATED"/>
    <property type="match status" value="1"/>
</dbReference>
<dbReference type="Pfam" id="PF00067">
    <property type="entry name" value="p450"/>
    <property type="match status" value="1"/>
</dbReference>
<keyword evidence="11 14" id="KW-0503">Monooxygenase</keyword>
<evidence type="ECO:0000256" key="1">
    <source>
        <dbReference type="ARBA" id="ARBA00001971"/>
    </source>
</evidence>
<keyword evidence="7" id="KW-0256">Endoplasmic reticulum</keyword>
<dbReference type="PRINTS" id="PR00463">
    <property type="entry name" value="EP450I"/>
</dbReference>
<accession>A0A0A9XUV0</accession>
<evidence type="ECO:0000256" key="4">
    <source>
        <dbReference type="ARBA" id="ARBA00010617"/>
    </source>
</evidence>
<feature type="binding site" description="axial binding residue" evidence="13">
    <location>
        <position position="441"/>
    </location>
    <ligand>
        <name>heme</name>
        <dbReference type="ChEBI" id="CHEBI:30413"/>
    </ligand>
    <ligandPart>
        <name>Fe</name>
        <dbReference type="ChEBI" id="CHEBI:18248"/>
    </ligandPart>
</feature>
<dbReference type="PROSITE" id="PS00086">
    <property type="entry name" value="CYTOCHROME_P450"/>
    <property type="match status" value="1"/>
</dbReference>
<evidence type="ECO:0000256" key="14">
    <source>
        <dbReference type="RuleBase" id="RU000461"/>
    </source>
</evidence>
<reference evidence="16" key="1">
    <citation type="journal article" date="2014" name="PLoS ONE">
        <title>Transcriptome-Based Identification of ABC Transporters in the Western Tarnished Plant Bug Lygus hesperus.</title>
        <authorList>
            <person name="Hull J.J."/>
            <person name="Chaney K."/>
            <person name="Geib S.M."/>
            <person name="Fabrick J.A."/>
            <person name="Brent C.S."/>
            <person name="Walsh D."/>
            <person name="Lavine L.C."/>
        </authorList>
    </citation>
    <scope>NUCLEOTIDE SEQUENCE</scope>
</reference>
<evidence type="ECO:0000256" key="2">
    <source>
        <dbReference type="ARBA" id="ARBA00004174"/>
    </source>
</evidence>
<comment type="subcellular location">
    <subcellularLocation>
        <location evidence="3">Endoplasmic reticulum membrane</location>
        <topology evidence="3">Peripheral membrane protein</topology>
    </subcellularLocation>
    <subcellularLocation>
        <location evidence="2">Microsome membrane</location>
        <topology evidence="2">Peripheral membrane protein</topology>
    </subcellularLocation>
</comment>
<evidence type="ECO:0000256" key="12">
    <source>
        <dbReference type="ARBA" id="ARBA00023136"/>
    </source>
</evidence>
<evidence type="ECO:0000256" key="10">
    <source>
        <dbReference type="ARBA" id="ARBA00023004"/>
    </source>
</evidence>
<dbReference type="AlphaFoldDB" id="A0A0A9XUV0"/>
<evidence type="ECO:0000256" key="5">
    <source>
        <dbReference type="ARBA" id="ARBA00022617"/>
    </source>
</evidence>
<dbReference type="InterPro" id="IPR001128">
    <property type="entry name" value="Cyt_P450"/>
</dbReference>
<evidence type="ECO:0000256" key="9">
    <source>
        <dbReference type="ARBA" id="ARBA00023002"/>
    </source>
</evidence>
<keyword evidence="5 13" id="KW-0349">Heme</keyword>
<keyword evidence="9 14" id="KW-0560">Oxidoreductase</keyword>
<dbReference type="InterPro" id="IPR002401">
    <property type="entry name" value="Cyt_P450_E_grp-I"/>
</dbReference>
<dbReference type="InterPro" id="IPR050476">
    <property type="entry name" value="Insect_CytP450_Detox"/>
</dbReference>
<dbReference type="GO" id="GO:0005789">
    <property type="term" value="C:endoplasmic reticulum membrane"/>
    <property type="evidence" value="ECO:0007669"/>
    <property type="project" value="UniProtKB-SubCell"/>
</dbReference>
<proteinExistence type="inferred from homology"/>
<sequence>MLCTVCFLVLPILAGLSLYLVWTRKYRYWENLHVPCVPASFPFGSFHTAFMMKEPFFEVVGKAYDDFEGADLIGVYAPIEPCLIVRSADLAKRVLIDDFNDFMDNGFEAKKSVDPGLGYNPFSLQGHEWKEVRSIHTPVFTTSKIKTMTNDITSSAKSLYNFIKNGKSNVFNVTFMAKMYLVDAVSKCAYGVESNVWKDPNPILKQLIKNGVITSELESNCAALCSTLLPWANYITRTRMISREALGYVKKIYESVVVQRRDHGNVRNDLVQHLLETDEKRKAAGKEGFTNISWMTNLMVFFLDGTETASIAMSYTIYCVAKHPDVQRKLRDEIREMGVTLENLDFEKLKSLEYLDMVLSECLRHYPPLPVLSRKATKDTTLGAIRVPKGMKVLVPVWKLQKDCRNFSNPDEFDPERFSADRKSSIHKGAYLPFGEGPRLCIGMRFATTAIKIALITMVLNFEMSCSVEDMKPEKSSTLFLFPENGLVEVKFSPLVK</sequence>
<evidence type="ECO:0000256" key="7">
    <source>
        <dbReference type="ARBA" id="ARBA00022824"/>
    </source>
</evidence>
<evidence type="ECO:0000256" key="8">
    <source>
        <dbReference type="ARBA" id="ARBA00022848"/>
    </source>
</evidence>
<keyword evidence="12" id="KW-0472">Membrane</keyword>
<dbReference type="GO" id="GO:0020037">
    <property type="term" value="F:heme binding"/>
    <property type="evidence" value="ECO:0007669"/>
    <property type="project" value="InterPro"/>
</dbReference>
<dbReference type="EMBL" id="GBHO01019017">
    <property type="protein sequence ID" value="JAG24587.1"/>
    <property type="molecule type" value="Transcribed_RNA"/>
</dbReference>
<comment type="cofactor">
    <cofactor evidence="1 13">
        <name>heme</name>
        <dbReference type="ChEBI" id="CHEBI:30413"/>
    </cofactor>
</comment>
<keyword evidence="8" id="KW-0492">Microsome</keyword>
<dbReference type="EMBL" id="GBHO01019018">
    <property type="protein sequence ID" value="JAG24586.1"/>
    <property type="molecule type" value="Transcribed_RNA"/>
</dbReference>
<dbReference type="Gene3D" id="1.10.630.10">
    <property type="entry name" value="Cytochrome P450"/>
    <property type="match status" value="1"/>
</dbReference>
<evidence type="ECO:0000256" key="3">
    <source>
        <dbReference type="ARBA" id="ARBA00004406"/>
    </source>
</evidence>
<dbReference type="GO" id="GO:0016705">
    <property type="term" value="F:oxidoreductase activity, acting on paired donors, with incorporation or reduction of molecular oxygen"/>
    <property type="evidence" value="ECO:0007669"/>
    <property type="project" value="InterPro"/>
</dbReference>
<dbReference type="GO" id="GO:0004497">
    <property type="term" value="F:monooxygenase activity"/>
    <property type="evidence" value="ECO:0007669"/>
    <property type="project" value="UniProtKB-KW"/>
</dbReference>
<dbReference type="FunFam" id="1.10.630.10:FF:000182">
    <property type="entry name" value="Cytochrome P450 3A4"/>
    <property type="match status" value="1"/>
</dbReference>